<protein>
    <submittedName>
        <fullName evidence="2">EAL domain protein</fullName>
    </submittedName>
</protein>
<evidence type="ECO:0000313" key="2">
    <source>
        <dbReference type="EMBL" id="KJE27626.1"/>
    </source>
</evidence>
<comment type="caution">
    <text evidence="2">The sequence shown here is derived from an EMBL/GenBank/DDBJ whole genome shotgun (WGS) entry which is preliminary data.</text>
</comment>
<dbReference type="GO" id="GO:0071111">
    <property type="term" value="F:cyclic-guanylate-specific phosphodiesterase activity"/>
    <property type="evidence" value="ECO:0007669"/>
    <property type="project" value="InterPro"/>
</dbReference>
<dbReference type="Gene3D" id="3.20.20.450">
    <property type="entry name" value="EAL domain"/>
    <property type="match status" value="1"/>
</dbReference>
<gene>
    <name evidence="2" type="ORF">LG52_1056</name>
</gene>
<dbReference type="RefSeq" id="WP_082055818.1">
    <property type="nucleotide sequence ID" value="NZ_JYBP01000003.1"/>
</dbReference>
<dbReference type="AlphaFoldDB" id="A0A0D8BTW9"/>
<dbReference type="InterPro" id="IPR001633">
    <property type="entry name" value="EAL_dom"/>
</dbReference>
<dbReference type="Proteomes" id="UP000032522">
    <property type="component" value="Unassembled WGS sequence"/>
</dbReference>
<sequence length="238" mass="28050">MIPVSIREIIDKRQFEHVYQPLWDLFNWSIFGYESLLRVKGINNVEHLFQKAREEGCLYELDFALLESSIFQFPFLENKGRLLFLNVYPSTILHHEFKPFLNRVIERFPYIKNRIVFELNETKEEEDIWGDGELKARIKLMREYGFYIAVDDVGKGTSALQKIIELQPDYVKLDRYYAQELAADEEKQKMVSLFLRYCDRQMALVLEGIEKEVDLAQAKLLKVPAAQGYLLGKPDKLT</sequence>
<dbReference type="InterPro" id="IPR035919">
    <property type="entry name" value="EAL_sf"/>
</dbReference>
<dbReference type="EMBL" id="JYBP01000003">
    <property type="protein sequence ID" value="KJE27626.1"/>
    <property type="molecule type" value="Genomic_DNA"/>
</dbReference>
<dbReference type="SMART" id="SM00052">
    <property type="entry name" value="EAL"/>
    <property type="match status" value="1"/>
</dbReference>
<dbReference type="OrthoDB" id="581425at2"/>
<dbReference type="PANTHER" id="PTHR33121:SF76">
    <property type="entry name" value="SIGNALING PROTEIN"/>
    <property type="match status" value="1"/>
</dbReference>
<dbReference type="PATRIC" id="fig|1462.6.peg.1228"/>
<proteinExistence type="predicted"/>
<dbReference type="SUPFAM" id="SSF141868">
    <property type="entry name" value="EAL domain-like"/>
    <property type="match status" value="1"/>
</dbReference>
<feature type="domain" description="EAL" evidence="1">
    <location>
        <begin position="1"/>
        <end position="238"/>
    </location>
</feature>
<reference evidence="2 3" key="1">
    <citation type="submission" date="2015-01" db="EMBL/GenBank/DDBJ databases">
        <authorList>
            <person name="Filippidou S."/>
            <person name="Jeanneret N."/>
            <person name="Russel-Delif L."/>
            <person name="Junier T."/>
            <person name="Wunderlin T."/>
            <person name="Molina V."/>
            <person name="Johnson S.L."/>
            <person name="Davenport K.W."/>
            <person name="Chain P.S."/>
            <person name="Dorador C."/>
            <person name="Junier P."/>
        </authorList>
    </citation>
    <scope>NUCLEOTIDE SEQUENCE [LARGE SCALE GENOMIC DNA]</scope>
    <source>
        <strain evidence="2 3">Et7/4</strain>
    </source>
</reference>
<organism evidence="2 3">
    <name type="scientific">Geobacillus kaustophilus</name>
    <dbReference type="NCBI Taxonomy" id="1462"/>
    <lineage>
        <taxon>Bacteria</taxon>
        <taxon>Bacillati</taxon>
        <taxon>Bacillota</taxon>
        <taxon>Bacilli</taxon>
        <taxon>Bacillales</taxon>
        <taxon>Anoxybacillaceae</taxon>
        <taxon>Geobacillus</taxon>
        <taxon>Geobacillus thermoleovorans group</taxon>
    </lineage>
</organism>
<evidence type="ECO:0000259" key="1">
    <source>
        <dbReference type="PROSITE" id="PS50883"/>
    </source>
</evidence>
<name>A0A0D8BTW9_GEOKU</name>
<accession>A0A0D8BTW9</accession>
<evidence type="ECO:0000313" key="3">
    <source>
        <dbReference type="Proteomes" id="UP000032522"/>
    </source>
</evidence>
<dbReference type="CDD" id="cd01948">
    <property type="entry name" value="EAL"/>
    <property type="match status" value="1"/>
</dbReference>
<dbReference type="Pfam" id="PF00563">
    <property type="entry name" value="EAL"/>
    <property type="match status" value="1"/>
</dbReference>
<dbReference type="PANTHER" id="PTHR33121">
    <property type="entry name" value="CYCLIC DI-GMP PHOSPHODIESTERASE PDEF"/>
    <property type="match status" value="1"/>
</dbReference>
<dbReference type="PROSITE" id="PS50883">
    <property type="entry name" value="EAL"/>
    <property type="match status" value="1"/>
</dbReference>
<dbReference type="InterPro" id="IPR050706">
    <property type="entry name" value="Cyclic-di-GMP_PDE-like"/>
</dbReference>